<reference evidence="1 2" key="1">
    <citation type="journal article" date="2006" name="Science">
        <title>Genome of rice cluster I archaea -- the key methane producers in the rice rhizosphere.</title>
        <authorList>
            <person name="Erkel C."/>
            <person name="Kube M."/>
            <person name="Reinhardt R."/>
            <person name="Liesack W."/>
        </authorList>
    </citation>
    <scope>NUCLEOTIDE SEQUENCE [LARGE SCALE GENOMIC DNA]</scope>
    <source>
        <strain evidence="2">DSM 22066 / NBRC 105507 / MRE50</strain>
    </source>
</reference>
<sequence length="83" mass="9502">MTTPEPKAQNVWTAKAEGPQVSLRLTARRPRLWPRLRFPHQSTLCPLPPCLRRSWRLPLHMPEGSSFVSWPGRSSGKTLPCCR</sequence>
<proteinExistence type="predicted"/>
<dbReference type="AlphaFoldDB" id="Q0W7D6"/>
<dbReference type="Proteomes" id="UP000000663">
    <property type="component" value="Chromosome"/>
</dbReference>
<name>Q0W7D6_METAR</name>
<evidence type="ECO:0000313" key="2">
    <source>
        <dbReference type="Proteomes" id="UP000000663"/>
    </source>
</evidence>
<gene>
    <name evidence="1" type="ORF">NRC15</name>
</gene>
<evidence type="ECO:0000313" key="1">
    <source>
        <dbReference type="EMBL" id="CAJ35707.1"/>
    </source>
</evidence>
<dbReference type="KEGG" id="rci:NRC15"/>
<dbReference type="EMBL" id="AM114193">
    <property type="protein sequence ID" value="CAJ35707.1"/>
    <property type="molecule type" value="Genomic_DNA"/>
</dbReference>
<organism evidence="1 2">
    <name type="scientific">Methanocella arvoryzae (strain DSM 22066 / NBRC 105507 / MRE50)</name>
    <dbReference type="NCBI Taxonomy" id="351160"/>
    <lineage>
        <taxon>Archaea</taxon>
        <taxon>Methanobacteriati</taxon>
        <taxon>Methanobacteriota</taxon>
        <taxon>Stenosarchaea group</taxon>
        <taxon>Methanomicrobia</taxon>
        <taxon>Methanocellales</taxon>
        <taxon>Methanocellaceae</taxon>
        <taxon>Methanocella</taxon>
    </lineage>
</organism>
<protein>
    <submittedName>
        <fullName evidence="1">Uncharacterized protein</fullName>
    </submittedName>
</protein>
<accession>Q0W7D6</accession>
<dbReference type="STRING" id="351160.NRC15"/>
<keyword evidence="2" id="KW-1185">Reference proteome</keyword>